<keyword evidence="3" id="KW-1185">Reference proteome</keyword>
<feature type="region of interest" description="Disordered" evidence="1">
    <location>
        <begin position="25"/>
        <end position="46"/>
    </location>
</feature>
<reference evidence="3" key="1">
    <citation type="journal article" date="2017" name="Genome Biol.">
        <title>Comparative genomics reveals high biological diversity and specific adaptations in the industrially and medically important fungal genus Aspergillus.</title>
        <authorList>
            <person name="de Vries R.P."/>
            <person name="Riley R."/>
            <person name="Wiebenga A."/>
            <person name="Aguilar-Osorio G."/>
            <person name="Amillis S."/>
            <person name="Uchima C.A."/>
            <person name="Anderluh G."/>
            <person name="Asadollahi M."/>
            <person name="Askin M."/>
            <person name="Barry K."/>
            <person name="Battaglia E."/>
            <person name="Bayram O."/>
            <person name="Benocci T."/>
            <person name="Braus-Stromeyer S.A."/>
            <person name="Caldana C."/>
            <person name="Canovas D."/>
            <person name="Cerqueira G.C."/>
            <person name="Chen F."/>
            <person name="Chen W."/>
            <person name="Choi C."/>
            <person name="Clum A."/>
            <person name="Dos Santos R.A."/>
            <person name="Damasio A.R."/>
            <person name="Diallinas G."/>
            <person name="Emri T."/>
            <person name="Fekete E."/>
            <person name="Flipphi M."/>
            <person name="Freyberg S."/>
            <person name="Gallo A."/>
            <person name="Gournas C."/>
            <person name="Habgood R."/>
            <person name="Hainaut M."/>
            <person name="Harispe M.L."/>
            <person name="Henrissat B."/>
            <person name="Hilden K.S."/>
            <person name="Hope R."/>
            <person name="Hossain A."/>
            <person name="Karabika E."/>
            <person name="Karaffa L."/>
            <person name="Karanyi Z."/>
            <person name="Krasevec N."/>
            <person name="Kuo A."/>
            <person name="Kusch H."/>
            <person name="LaButti K."/>
            <person name="Lagendijk E.L."/>
            <person name="Lapidus A."/>
            <person name="Levasseur A."/>
            <person name="Lindquist E."/>
            <person name="Lipzen A."/>
            <person name="Logrieco A.F."/>
            <person name="MacCabe A."/>
            <person name="Maekelae M.R."/>
            <person name="Malavazi I."/>
            <person name="Melin P."/>
            <person name="Meyer V."/>
            <person name="Mielnichuk N."/>
            <person name="Miskei M."/>
            <person name="Molnar A.P."/>
            <person name="Mule G."/>
            <person name="Ngan C.Y."/>
            <person name="Orejas M."/>
            <person name="Orosz E."/>
            <person name="Ouedraogo J.P."/>
            <person name="Overkamp K.M."/>
            <person name="Park H.-S."/>
            <person name="Perrone G."/>
            <person name="Piumi F."/>
            <person name="Punt P.J."/>
            <person name="Ram A.F."/>
            <person name="Ramon A."/>
            <person name="Rauscher S."/>
            <person name="Record E."/>
            <person name="Riano-Pachon D.M."/>
            <person name="Robert V."/>
            <person name="Roehrig J."/>
            <person name="Ruller R."/>
            <person name="Salamov A."/>
            <person name="Salih N.S."/>
            <person name="Samson R.A."/>
            <person name="Sandor E."/>
            <person name="Sanguinetti M."/>
            <person name="Schuetze T."/>
            <person name="Sepcic K."/>
            <person name="Shelest E."/>
            <person name="Sherlock G."/>
            <person name="Sophianopoulou V."/>
            <person name="Squina F.M."/>
            <person name="Sun H."/>
            <person name="Susca A."/>
            <person name="Todd R.B."/>
            <person name="Tsang A."/>
            <person name="Unkles S.E."/>
            <person name="van de Wiele N."/>
            <person name="van Rossen-Uffink D."/>
            <person name="Oliveira J.V."/>
            <person name="Vesth T.C."/>
            <person name="Visser J."/>
            <person name="Yu J.-H."/>
            <person name="Zhou M."/>
            <person name="Andersen M.R."/>
            <person name="Archer D.B."/>
            <person name="Baker S.E."/>
            <person name="Benoit I."/>
            <person name="Brakhage A.A."/>
            <person name="Braus G.H."/>
            <person name="Fischer R."/>
            <person name="Frisvad J.C."/>
            <person name="Goldman G.H."/>
            <person name="Houbraken J."/>
            <person name="Oakley B."/>
            <person name="Pocsi I."/>
            <person name="Scazzocchio C."/>
            <person name="Seiboth B."/>
            <person name="vanKuyk P.A."/>
            <person name="Wortman J."/>
            <person name="Dyer P.S."/>
            <person name="Grigoriev I.V."/>
        </authorList>
    </citation>
    <scope>NUCLEOTIDE SEQUENCE [LARGE SCALE GENOMIC DNA]</scope>
    <source>
        <strain evidence="3">CBS 516.65</strain>
    </source>
</reference>
<gene>
    <name evidence="2" type="ORF">ASPGLDRAFT_29295</name>
</gene>
<organism evidence="2 3">
    <name type="scientific">Aspergillus glaucus CBS 516.65</name>
    <dbReference type="NCBI Taxonomy" id="1160497"/>
    <lineage>
        <taxon>Eukaryota</taxon>
        <taxon>Fungi</taxon>
        <taxon>Dikarya</taxon>
        <taxon>Ascomycota</taxon>
        <taxon>Pezizomycotina</taxon>
        <taxon>Eurotiomycetes</taxon>
        <taxon>Eurotiomycetidae</taxon>
        <taxon>Eurotiales</taxon>
        <taxon>Aspergillaceae</taxon>
        <taxon>Aspergillus</taxon>
        <taxon>Aspergillus subgen. Aspergillus</taxon>
    </lineage>
</organism>
<protein>
    <submittedName>
        <fullName evidence="2">Uncharacterized protein</fullName>
    </submittedName>
</protein>
<name>A0A1L9V7V9_ASPGL</name>
<evidence type="ECO:0000256" key="1">
    <source>
        <dbReference type="SAM" id="MobiDB-lite"/>
    </source>
</evidence>
<dbReference type="Proteomes" id="UP000184300">
    <property type="component" value="Unassembled WGS sequence"/>
</dbReference>
<dbReference type="GeneID" id="34460096"/>
<evidence type="ECO:0000313" key="3">
    <source>
        <dbReference type="Proteomes" id="UP000184300"/>
    </source>
</evidence>
<dbReference type="EMBL" id="KV878913">
    <property type="protein sequence ID" value="OJJ80006.1"/>
    <property type="molecule type" value="Genomic_DNA"/>
</dbReference>
<proteinExistence type="predicted"/>
<accession>A0A1L9V7V9</accession>
<dbReference type="RefSeq" id="XP_022396704.1">
    <property type="nucleotide sequence ID" value="XM_022543835.1"/>
</dbReference>
<dbReference type="AlphaFoldDB" id="A0A1L9V7V9"/>
<evidence type="ECO:0000313" key="2">
    <source>
        <dbReference type="EMBL" id="OJJ80006.1"/>
    </source>
</evidence>
<sequence>MNRKPCWPARSHLKLFRIGGFFSEGEQEQDDRDQEGGDALNKVPAKSATSARVGDILLSHYCDDEYLSWGDVGISLPAGAPPSMHPSSIHHRATVHEGEQVRMSINLISTIQHATRSRPNDYRSVLSRQSKLPSQVTAHSGRFGQVDGAVQEIGQGCHIPLKPQSPSTGRTEATWHNVGPSENSYELGPANPGITGYMGYTNDEKPPTWESLMVVWKKSPNPGTVCLYSCSTDFTFRNATFFRADGP</sequence>
<dbReference type="VEuPathDB" id="FungiDB:ASPGLDRAFT_29295"/>